<evidence type="ECO:0000256" key="13">
    <source>
        <dbReference type="RuleBase" id="RU000461"/>
    </source>
</evidence>
<sequence length="505" mass="57147">MNSSGTTTFDSTAFSPTWVSRPAWHVVVALVVAYGASLLVYNLYFHPLAEYPGPWLGRASLLWRFIHTTTGRIHLDVEKLHRKYGPVVRVSPNELSFGSTESWKAVYGHSNAERPTPVKAPFYEIFGAGFKSLCIGSERDPKRHGEMRKMLSSAFSQRSLLDQEHIVSQKIDDFVNIIGQKGGPGSEGINMTKWYEMVSFDILGEMAFGESFHSLEDGKPHFWSDMIEEHLYFITLIDNLSRLGIARLLKTLIPSMLLVQNKNSQYSREKVDRILEHDNPRKDFISLLVDRVREGTVDKEEMTAHVSTLTVAGGETVSTFLAGTTSFLLQHPDTLSRLQEEIRGAFPSYESITAQKAQQLPYLQAVINEGLRLYPPGSQGFPRVSPGFQIHGRYVPAGTEIYTSAWAVTHDPDNFSDPMSFKPERWLDPDSKDVKEASQPFSLGPRGCLGRNFAYMEVNLILAKMLQKYDLELVNRDVDFIGEGRVFVMWWKPTLTVKFHERSTL</sequence>
<evidence type="ECO:0000256" key="3">
    <source>
        <dbReference type="ARBA" id="ARBA00010617"/>
    </source>
</evidence>
<feature type="binding site" description="axial binding residue" evidence="12">
    <location>
        <position position="448"/>
    </location>
    <ligand>
        <name>heme</name>
        <dbReference type="ChEBI" id="CHEBI:30413"/>
    </ligand>
    <ligandPart>
        <name>Fe</name>
        <dbReference type="ChEBI" id="CHEBI:18248"/>
    </ligandPart>
</feature>
<evidence type="ECO:0000256" key="10">
    <source>
        <dbReference type="ARBA" id="ARBA00023033"/>
    </source>
</evidence>
<dbReference type="PANTHER" id="PTHR24305">
    <property type="entry name" value="CYTOCHROME P450"/>
    <property type="match status" value="1"/>
</dbReference>
<dbReference type="InterPro" id="IPR036396">
    <property type="entry name" value="Cyt_P450_sf"/>
</dbReference>
<comment type="similarity">
    <text evidence="3 13">Belongs to the cytochrome P450 family.</text>
</comment>
<dbReference type="InterPro" id="IPR001128">
    <property type="entry name" value="Cyt_P450"/>
</dbReference>
<dbReference type="Pfam" id="PF00067">
    <property type="entry name" value="p450"/>
    <property type="match status" value="1"/>
</dbReference>
<evidence type="ECO:0000256" key="6">
    <source>
        <dbReference type="ARBA" id="ARBA00022723"/>
    </source>
</evidence>
<dbReference type="CDD" id="cd11058">
    <property type="entry name" value="CYP60B-like"/>
    <property type="match status" value="1"/>
</dbReference>
<evidence type="ECO:0000256" key="8">
    <source>
        <dbReference type="ARBA" id="ARBA00023002"/>
    </source>
</evidence>
<dbReference type="GeneID" id="28865616"/>
<name>A0A1B7YFT4_COLHI</name>
<proteinExistence type="inferred from homology"/>
<dbReference type="InterPro" id="IPR050121">
    <property type="entry name" value="Cytochrome_P450_monoxygenase"/>
</dbReference>
<evidence type="ECO:0000256" key="4">
    <source>
        <dbReference type="ARBA" id="ARBA00022617"/>
    </source>
</evidence>
<dbReference type="GO" id="GO:0004497">
    <property type="term" value="F:monooxygenase activity"/>
    <property type="evidence" value="ECO:0007669"/>
    <property type="project" value="UniProtKB-KW"/>
</dbReference>
<evidence type="ECO:0000256" key="9">
    <source>
        <dbReference type="ARBA" id="ARBA00023004"/>
    </source>
</evidence>
<dbReference type="GO" id="GO:0016020">
    <property type="term" value="C:membrane"/>
    <property type="evidence" value="ECO:0007669"/>
    <property type="project" value="UniProtKB-SubCell"/>
</dbReference>
<dbReference type="Gene3D" id="1.10.630.10">
    <property type="entry name" value="Cytochrome P450"/>
    <property type="match status" value="1"/>
</dbReference>
<dbReference type="GO" id="GO:0005506">
    <property type="term" value="F:iron ion binding"/>
    <property type="evidence" value="ECO:0007669"/>
    <property type="project" value="InterPro"/>
</dbReference>
<evidence type="ECO:0000313" key="15">
    <source>
        <dbReference type="EMBL" id="OBR10842.1"/>
    </source>
</evidence>
<dbReference type="RefSeq" id="XP_018159359.1">
    <property type="nucleotide sequence ID" value="XM_018301509.1"/>
</dbReference>
<evidence type="ECO:0000256" key="7">
    <source>
        <dbReference type="ARBA" id="ARBA00022989"/>
    </source>
</evidence>
<evidence type="ECO:0000256" key="11">
    <source>
        <dbReference type="ARBA" id="ARBA00023136"/>
    </source>
</evidence>
<evidence type="ECO:0000256" key="2">
    <source>
        <dbReference type="ARBA" id="ARBA00004370"/>
    </source>
</evidence>
<keyword evidence="4 12" id="KW-0349">Heme</keyword>
<evidence type="ECO:0000313" key="16">
    <source>
        <dbReference type="Proteomes" id="UP000092177"/>
    </source>
</evidence>
<reference evidence="16" key="1">
    <citation type="journal article" date="2017" name="BMC Genomics">
        <title>Gapless genome assembly of Colletotrichum higginsianum reveals chromosome structure and association of transposable elements with secondary metabolite gene clusters.</title>
        <authorList>
            <person name="Dallery J.-F."/>
            <person name="Lapalu N."/>
            <person name="Zampounis A."/>
            <person name="Pigne S."/>
            <person name="Luyten I."/>
            <person name="Amselem J."/>
            <person name="Wittenberg A.H.J."/>
            <person name="Zhou S."/>
            <person name="de Queiroz M.V."/>
            <person name="Robin G.P."/>
            <person name="Auger A."/>
            <person name="Hainaut M."/>
            <person name="Henrissat B."/>
            <person name="Kim K.-T."/>
            <person name="Lee Y.-H."/>
            <person name="Lespinet O."/>
            <person name="Schwartz D.C."/>
            <person name="Thon M.R."/>
            <person name="O'Connell R.J."/>
        </authorList>
    </citation>
    <scope>NUCLEOTIDE SEQUENCE [LARGE SCALE GENOMIC DNA]</scope>
    <source>
        <strain evidence="16">IMI 349063</strain>
    </source>
</reference>
<protein>
    <submittedName>
        <fullName evidence="15">Benzoate 4-monooxygenase cytochrome p450</fullName>
    </submittedName>
</protein>
<dbReference type="PRINTS" id="PR00385">
    <property type="entry name" value="P450"/>
</dbReference>
<keyword evidence="7 14" id="KW-1133">Transmembrane helix</keyword>
<keyword evidence="9 12" id="KW-0408">Iron</keyword>
<dbReference type="EMBL" id="LTAN01000004">
    <property type="protein sequence ID" value="OBR10842.1"/>
    <property type="molecule type" value="Genomic_DNA"/>
</dbReference>
<dbReference type="AlphaFoldDB" id="A0A1B7YFT4"/>
<dbReference type="Proteomes" id="UP000092177">
    <property type="component" value="Chromosome 4"/>
</dbReference>
<accession>A0A1B7YFT4</accession>
<keyword evidence="5 14" id="KW-0812">Transmembrane</keyword>
<keyword evidence="6 12" id="KW-0479">Metal-binding</keyword>
<keyword evidence="8 13" id="KW-0560">Oxidoreductase</keyword>
<feature type="transmembrane region" description="Helical" evidence="14">
    <location>
        <begin position="23"/>
        <end position="44"/>
    </location>
</feature>
<keyword evidence="16" id="KW-1185">Reference proteome</keyword>
<dbReference type="GO" id="GO:0020037">
    <property type="term" value="F:heme binding"/>
    <property type="evidence" value="ECO:0007669"/>
    <property type="project" value="InterPro"/>
</dbReference>
<dbReference type="VEuPathDB" id="FungiDB:CH63R_06534"/>
<evidence type="ECO:0000256" key="14">
    <source>
        <dbReference type="SAM" id="Phobius"/>
    </source>
</evidence>
<dbReference type="SUPFAM" id="SSF48264">
    <property type="entry name" value="Cytochrome P450"/>
    <property type="match status" value="1"/>
</dbReference>
<dbReference type="InterPro" id="IPR017972">
    <property type="entry name" value="Cyt_P450_CS"/>
</dbReference>
<dbReference type="PROSITE" id="PS00086">
    <property type="entry name" value="CYTOCHROME_P450"/>
    <property type="match status" value="1"/>
</dbReference>
<keyword evidence="10 13" id="KW-0503">Monooxygenase</keyword>
<dbReference type="OrthoDB" id="1470350at2759"/>
<organism evidence="15 16">
    <name type="scientific">Colletotrichum higginsianum (strain IMI 349063)</name>
    <name type="common">Crucifer anthracnose fungus</name>
    <dbReference type="NCBI Taxonomy" id="759273"/>
    <lineage>
        <taxon>Eukaryota</taxon>
        <taxon>Fungi</taxon>
        <taxon>Dikarya</taxon>
        <taxon>Ascomycota</taxon>
        <taxon>Pezizomycotina</taxon>
        <taxon>Sordariomycetes</taxon>
        <taxon>Hypocreomycetidae</taxon>
        <taxon>Glomerellales</taxon>
        <taxon>Glomerellaceae</taxon>
        <taxon>Colletotrichum</taxon>
        <taxon>Colletotrichum destructivum species complex</taxon>
    </lineage>
</organism>
<evidence type="ECO:0000256" key="1">
    <source>
        <dbReference type="ARBA" id="ARBA00001971"/>
    </source>
</evidence>
<evidence type="ECO:0000256" key="12">
    <source>
        <dbReference type="PIRSR" id="PIRSR602401-1"/>
    </source>
</evidence>
<comment type="caution">
    <text evidence="15">The sequence shown here is derived from an EMBL/GenBank/DDBJ whole genome shotgun (WGS) entry which is preliminary data.</text>
</comment>
<dbReference type="KEGG" id="chig:CH63R_06534"/>
<dbReference type="PANTHER" id="PTHR24305:SF210">
    <property type="entry name" value="CYTOCHROME P450 MONOOXYGENASE ASQL-RELATED"/>
    <property type="match status" value="1"/>
</dbReference>
<dbReference type="InterPro" id="IPR002401">
    <property type="entry name" value="Cyt_P450_E_grp-I"/>
</dbReference>
<dbReference type="GO" id="GO:0016705">
    <property type="term" value="F:oxidoreductase activity, acting on paired donors, with incorporation or reduction of molecular oxygen"/>
    <property type="evidence" value="ECO:0007669"/>
    <property type="project" value="InterPro"/>
</dbReference>
<comment type="cofactor">
    <cofactor evidence="1 12">
        <name>heme</name>
        <dbReference type="ChEBI" id="CHEBI:30413"/>
    </cofactor>
</comment>
<dbReference type="FunFam" id="1.10.630.10:FF:000158">
    <property type="entry name" value="Cytochrome P450, putative (Eurofung)"/>
    <property type="match status" value="1"/>
</dbReference>
<comment type="subcellular location">
    <subcellularLocation>
        <location evidence="2">Membrane</location>
    </subcellularLocation>
</comment>
<dbReference type="PRINTS" id="PR00463">
    <property type="entry name" value="EP450I"/>
</dbReference>
<keyword evidence="11 14" id="KW-0472">Membrane</keyword>
<gene>
    <name evidence="15" type="ORF">CH63R_06534</name>
</gene>
<evidence type="ECO:0000256" key="5">
    <source>
        <dbReference type="ARBA" id="ARBA00022692"/>
    </source>
</evidence>